<evidence type="ECO:0000256" key="4">
    <source>
        <dbReference type="ARBA" id="ARBA00023136"/>
    </source>
</evidence>
<comment type="similarity">
    <text evidence="2">Belongs to the SusD family.</text>
</comment>
<dbReference type="Pfam" id="PF07980">
    <property type="entry name" value="SusD_RagB"/>
    <property type="match status" value="1"/>
</dbReference>
<dbReference type="Gene3D" id="1.25.40.390">
    <property type="match status" value="1"/>
</dbReference>
<dbReference type="Proteomes" id="UP000662373">
    <property type="component" value="Unassembled WGS sequence"/>
</dbReference>
<feature type="domain" description="RagB/SusD" evidence="6">
    <location>
        <begin position="315"/>
        <end position="424"/>
    </location>
</feature>
<dbReference type="PROSITE" id="PS51257">
    <property type="entry name" value="PROKAR_LIPOPROTEIN"/>
    <property type="match status" value="1"/>
</dbReference>
<evidence type="ECO:0000313" key="8">
    <source>
        <dbReference type="EMBL" id="MBJ7881902.1"/>
    </source>
</evidence>
<evidence type="ECO:0000259" key="7">
    <source>
        <dbReference type="Pfam" id="PF14322"/>
    </source>
</evidence>
<comment type="subcellular location">
    <subcellularLocation>
        <location evidence="1">Cell outer membrane</location>
    </subcellularLocation>
</comment>
<dbReference type="InterPro" id="IPR012944">
    <property type="entry name" value="SusD_RagB_dom"/>
</dbReference>
<protein>
    <submittedName>
        <fullName evidence="8">RagB/SusD family nutrient uptake outer membrane protein</fullName>
    </submittedName>
</protein>
<keyword evidence="9" id="KW-1185">Reference proteome</keyword>
<dbReference type="RefSeq" id="WP_199601092.1">
    <property type="nucleotide sequence ID" value="NZ_JAEHJZ010000036.1"/>
</dbReference>
<organism evidence="8 9">
    <name type="scientific">Gelidibacter salicanalis</name>
    <dbReference type="NCBI Taxonomy" id="291193"/>
    <lineage>
        <taxon>Bacteria</taxon>
        <taxon>Pseudomonadati</taxon>
        <taxon>Bacteroidota</taxon>
        <taxon>Flavobacteriia</taxon>
        <taxon>Flavobacteriales</taxon>
        <taxon>Flavobacteriaceae</taxon>
        <taxon>Gelidibacter</taxon>
    </lineage>
</organism>
<dbReference type="AlphaFoldDB" id="A0A934KMF5"/>
<reference evidence="8 9" key="1">
    <citation type="submission" date="2020-09" db="EMBL/GenBank/DDBJ databases">
        <title>Draft genome of Gelidibacter salicanalis PAMC21136.</title>
        <authorList>
            <person name="Park H."/>
        </authorList>
    </citation>
    <scope>NUCLEOTIDE SEQUENCE [LARGE SCALE GENOMIC DNA]</scope>
    <source>
        <strain evidence="8 9">PAMC21136</strain>
    </source>
</reference>
<evidence type="ECO:0000256" key="1">
    <source>
        <dbReference type="ARBA" id="ARBA00004442"/>
    </source>
</evidence>
<dbReference type="SUPFAM" id="SSF48452">
    <property type="entry name" value="TPR-like"/>
    <property type="match status" value="1"/>
</dbReference>
<dbReference type="CDD" id="cd08977">
    <property type="entry name" value="SusD"/>
    <property type="match status" value="1"/>
</dbReference>
<dbReference type="InterPro" id="IPR033985">
    <property type="entry name" value="SusD-like_N"/>
</dbReference>
<dbReference type="GO" id="GO:0009279">
    <property type="term" value="C:cell outer membrane"/>
    <property type="evidence" value="ECO:0007669"/>
    <property type="project" value="UniProtKB-SubCell"/>
</dbReference>
<evidence type="ECO:0000256" key="2">
    <source>
        <dbReference type="ARBA" id="ARBA00006275"/>
    </source>
</evidence>
<keyword evidence="5" id="KW-0998">Cell outer membrane</keyword>
<evidence type="ECO:0000259" key="6">
    <source>
        <dbReference type="Pfam" id="PF07980"/>
    </source>
</evidence>
<feature type="domain" description="SusD-like N-terminal" evidence="7">
    <location>
        <begin position="36"/>
        <end position="226"/>
    </location>
</feature>
<evidence type="ECO:0000256" key="3">
    <source>
        <dbReference type="ARBA" id="ARBA00022729"/>
    </source>
</evidence>
<comment type="caution">
    <text evidence="8">The sequence shown here is derived from an EMBL/GenBank/DDBJ whole genome shotgun (WGS) entry which is preliminary data.</text>
</comment>
<evidence type="ECO:0000256" key="5">
    <source>
        <dbReference type="ARBA" id="ARBA00023237"/>
    </source>
</evidence>
<sequence length="460" mass="51284">MKNYKTRFILVVSIFSILSCSKDFIELSSISEASSEDFYKTSSDFENAVTACYDALQSNDLYGQAFDRLIAIRADDAVDDNSSSSTRAADVDKFQESSTNRFVNNAWRGSYIGISRCNIVISRIDGASIDASLKNQLKAEAQFVRALIYFNAVRMWGEVPLITKEQTVLETNQQIQDKTLIRNSIADVYTSIIQDLTFAQQNLPLSNSIGKATSGAAKSLLGKVYLTQGNYSSAQAILSEVIGKYDLLTSFGAVFDVANKNNKEIIFAVAYNKNLANEGHSAWYNNGNFVLIPQTLLDSYDANDARLSLVETSENQDGFIMPGKFFDEQSQNQFGNDFPVLRYSDVLLMSAEALNEIGYVADGEAFDLLNKVRNRAGLSSYTSSDLVNRQEFRDAVLWERKLELALEYDRWFDLLRTGTAITEMAKVGLTITNDDLLFPIPQSEIEIINNPSGFPQNPSY</sequence>
<accession>A0A934KMF5</accession>
<dbReference type="Pfam" id="PF14322">
    <property type="entry name" value="SusD-like_3"/>
    <property type="match status" value="1"/>
</dbReference>
<dbReference type="EMBL" id="JAEHJZ010000036">
    <property type="protein sequence ID" value="MBJ7881902.1"/>
    <property type="molecule type" value="Genomic_DNA"/>
</dbReference>
<evidence type="ECO:0000313" key="9">
    <source>
        <dbReference type="Proteomes" id="UP000662373"/>
    </source>
</evidence>
<dbReference type="InterPro" id="IPR011990">
    <property type="entry name" value="TPR-like_helical_dom_sf"/>
</dbReference>
<keyword evidence="4" id="KW-0472">Membrane</keyword>
<keyword evidence="3" id="KW-0732">Signal</keyword>
<proteinExistence type="inferred from homology"/>
<gene>
    <name evidence="8" type="ORF">JEM65_14795</name>
</gene>
<name>A0A934KMF5_9FLAO</name>